<gene>
    <name evidence="1" type="ORF">KFK09_007655</name>
</gene>
<name>A0A8T3BXQ8_DENNO</name>
<dbReference type="Proteomes" id="UP000829196">
    <property type="component" value="Unassembled WGS sequence"/>
</dbReference>
<keyword evidence="2" id="KW-1185">Reference proteome</keyword>
<reference evidence="1" key="1">
    <citation type="journal article" date="2022" name="Front. Genet.">
        <title>Chromosome-Scale Assembly of the Dendrobium nobile Genome Provides Insights Into the Molecular Mechanism of the Biosynthesis of the Medicinal Active Ingredient of Dendrobium.</title>
        <authorList>
            <person name="Xu Q."/>
            <person name="Niu S.-C."/>
            <person name="Li K.-L."/>
            <person name="Zheng P.-J."/>
            <person name="Zhang X.-J."/>
            <person name="Jia Y."/>
            <person name="Liu Y."/>
            <person name="Niu Y.-X."/>
            <person name="Yu L.-H."/>
            <person name="Chen D.-F."/>
            <person name="Zhang G.-Q."/>
        </authorList>
    </citation>
    <scope>NUCLEOTIDE SEQUENCE</scope>
    <source>
        <tissue evidence="1">Leaf</tissue>
    </source>
</reference>
<dbReference type="AlphaFoldDB" id="A0A8T3BXQ8"/>
<organism evidence="1 2">
    <name type="scientific">Dendrobium nobile</name>
    <name type="common">Orchid</name>
    <dbReference type="NCBI Taxonomy" id="94219"/>
    <lineage>
        <taxon>Eukaryota</taxon>
        <taxon>Viridiplantae</taxon>
        <taxon>Streptophyta</taxon>
        <taxon>Embryophyta</taxon>
        <taxon>Tracheophyta</taxon>
        <taxon>Spermatophyta</taxon>
        <taxon>Magnoliopsida</taxon>
        <taxon>Liliopsida</taxon>
        <taxon>Asparagales</taxon>
        <taxon>Orchidaceae</taxon>
        <taxon>Epidendroideae</taxon>
        <taxon>Malaxideae</taxon>
        <taxon>Dendrobiinae</taxon>
        <taxon>Dendrobium</taxon>
    </lineage>
</organism>
<evidence type="ECO:0000313" key="2">
    <source>
        <dbReference type="Proteomes" id="UP000829196"/>
    </source>
</evidence>
<dbReference type="EMBL" id="JAGYWB010000006">
    <property type="protein sequence ID" value="KAI0520184.1"/>
    <property type="molecule type" value="Genomic_DNA"/>
</dbReference>
<evidence type="ECO:0000313" key="1">
    <source>
        <dbReference type="EMBL" id="KAI0520184.1"/>
    </source>
</evidence>
<proteinExistence type="predicted"/>
<protein>
    <submittedName>
        <fullName evidence="1">Uncharacterized protein</fullName>
    </submittedName>
</protein>
<accession>A0A8T3BXQ8</accession>
<sequence>MNLEHSGYERVQRMRARARCGTGVTLCCMRACAGASLCGMRCGLCGLQSNCGLRCIQRAYVNG</sequence>
<comment type="caution">
    <text evidence="1">The sequence shown here is derived from an EMBL/GenBank/DDBJ whole genome shotgun (WGS) entry which is preliminary data.</text>
</comment>